<reference evidence="1" key="1">
    <citation type="submission" date="2018-11" db="EMBL/GenBank/DDBJ databases">
        <authorList>
            <consortium name="Pathogen Informatics"/>
        </authorList>
    </citation>
    <scope>NUCLEOTIDE SEQUENCE</scope>
</reference>
<dbReference type="AlphaFoldDB" id="A0A3S5BUE6"/>
<evidence type="ECO:0000313" key="1">
    <source>
        <dbReference type="EMBL" id="VEL40458.1"/>
    </source>
</evidence>
<proteinExistence type="predicted"/>
<sequence length="131" mass="14589">MLASGSAPNLALYIRHFVSPPPISVHAMSPTCFSALFPLFNYYFAPLLVDSRIACLDLRLCAIHFYLHISPKCHVLVASTVAHNIRRNVKFENEMGETNPLLTDGIEIGHEMRGEVSRKARTPLVRSEVGN</sequence>
<keyword evidence="2" id="KW-1185">Reference proteome</keyword>
<protein>
    <submittedName>
        <fullName evidence="1">Uncharacterized protein</fullName>
    </submittedName>
</protein>
<comment type="caution">
    <text evidence="1">The sequence shown here is derived from an EMBL/GenBank/DDBJ whole genome shotgun (WGS) entry which is preliminary data.</text>
</comment>
<dbReference type="Proteomes" id="UP000784294">
    <property type="component" value="Unassembled WGS sequence"/>
</dbReference>
<accession>A0A3S5BUE6</accession>
<evidence type="ECO:0000313" key="2">
    <source>
        <dbReference type="Proteomes" id="UP000784294"/>
    </source>
</evidence>
<organism evidence="1 2">
    <name type="scientific">Protopolystoma xenopodis</name>
    <dbReference type="NCBI Taxonomy" id="117903"/>
    <lineage>
        <taxon>Eukaryota</taxon>
        <taxon>Metazoa</taxon>
        <taxon>Spiralia</taxon>
        <taxon>Lophotrochozoa</taxon>
        <taxon>Platyhelminthes</taxon>
        <taxon>Monogenea</taxon>
        <taxon>Polyopisthocotylea</taxon>
        <taxon>Polystomatidea</taxon>
        <taxon>Polystomatidae</taxon>
        <taxon>Protopolystoma</taxon>
    </lineage>
</organism>
<name>A0A3S5BUE6_9PLAT</name>
<gene>
    <name evidence="1" type="ORF">PXEA_LOCUS33898</name>
</gene>
<dbReference type="EMBL" id="CAAALY010265012">
    <property type="protein sequence ID" value="VEL40458.1"/>
    <property type="molecule type" value="Genomic_DNA"/>
</dbReference>